<evidence type="ECO:0000256" key="11">
    <source>
        <dbReference type="ARBA" id="ARBA00022909"/>
    </source>
</evidence>
<dbReference type="SUPFAM" id="SSF51717">
    <property type="entry name" value="Dihydropteroate synthetase-like"/>
    <property type="match status" value="1"/>
</dbReference>
<evidence type="ECO:0000256" key="1">
    <source>
        <dbReference type="ARBA" id="ARBA00000012"/>
    </source>
</evidence>
<dbReference type="Pfam" id="PF02875">
    <property type="entry name" value="Mur_ligase_C"/>
    <property type="match status" value="1"/>
</dbReference>
<evidence type="ECO:0000256" key="7">
    <source>
        <dbReference type="ARBA" id="ARBA00022723"/>
    </source>
</evidence>
<dbReference type="InterPro" id="IPR006390">
    <property type="entry name" value="DHP_synth_dom"/>
</dbReference>
<dbReference type="Gene3D" id="3.90.190.20">
    <property type="entry name" value="Mur ligase, C-terminal domain"/>
    <property type="match status" value="1"/>
</dbReference>
<dbReference type="Pfam" id="PF08245">
    <property type="entry name" value="Mur_ligase_M"/>
    <property type="match status" value="1"/>
</dbReference>
<keyword evidence="13" id="KW-0614">Plasmid</keyword>
<dbReference type="SUPFAM" id="SSF53623">
    <property type="entry name" value="MurD-like peptide ligases, catalytic domain"/>
    <property type="match status" value="1"/>
</dbReference>
<evidence type="ECO:0000256" key="3">
    <source>
        <dbReference type="ARBA" id="ARBA00004763"/>
    </source>
</evidence>
<comment type="catalytic activity">
    <reaction evidence="1">
        <text>(7,8-dihydropterin-6-yl)methyl diphosphate + 4-aminobenzoate = 7,8-dihydropteroate + diphosphate</text>
        <dbReference type="Rhea" id="RHEA:19949"/>
        <dbReference type="ChEBI" id="CHEBI:17836"/>
        <dbReference type="ChEBI" id="CHEBI:17839"/>
        <dbReference type="ChEBI" id="CHEBI:33019"/>
        <dbReference type="ChEBI" id="CHEBI:72950"/>
        <dbReference type="EC" id="2.5.1.15"/>
    </reaction>
</comment>
<dbReference type="GO" id="GO:0004156">
    <property type="term" value="F:dihydropteroate synthase activity"/>
    <property type="evidence" value="ECO:0007669"/>
    <property type="project" value="UniProtKB-EC"/>
</dbReference>
<dbReference type="GO" id="GO:0005524">
    <property type="term" value="F:ATP binding"/>
    <property type="evidence" value="ECO:0007669"/>
    <property type="project" value="UniProtKB-KW"/>
</dbReference>
<dbReference type="PANTHER" id="PTHR20941">
    <property type="entry name" value="FOLATE SYNTHESIS PROTEINS"/>
    <property type="match status" value="1"/>
</dbReference>
<dbReference type="eggNOG" id="arCOG02817">
    <property type="taxonomic scope" value="Archaea"/>
</dbReference>
<organism evidence="13 14">
    <name type="scientific">Halostagnicola larsenii XH-48</name>
    <dbReference type="NCBI Taxonomy" id="797299"/>
    <lineage>
        <taxon>Archaea</taxon>
        <taxon>Methanobacteriati</taxon>
        <taxon>Methanobacteriota</taxon>
        <taxon>Stenosarchaea group</taxon>
        <taxon>Halobacteria</taxon>
        <taxon>Halobacteriales</taxon>
        <taxon>Natrialbaceae</taxon>
        <taxon>Halostagnicola</taxon>
    </lineage>
</organism>
<evidence type="ECO:0000256" key="9">
    <source>
        <dbReference type="ARBA" id="ARBA00022840"/>
    </source>
</evidence>
<dbReference type="NCBIfam" id="TIGR01496">
    <property type="entry name" value="DHPS"/>
    <property type="match status" value="1"/>
</dbReference>
<evidence type="ECO:0000256" key="6">
    <source>
        <dbReference type="ARBA" id="ARBA00022679"/>
    </source>
</evidence>
<dbReference type="PROSITE" id="PS50972">
    <property type="entry name" value="PTERIN_BINDING"/>
    <property type="match status" value="1"/>
</dbReference>
<geneLocation type="plasmid" evidence="13">
    <name>unnamed</name>
</geneLocation>
<dbReference type="Gene3D" id="3.20.20.20">
    <property type="entry name" value="Dihydropteroate synthase-like"/>
    <property type="match status" value="1"/>
</dbReference>
<dbReference type="NCBIfam" id="TIGR01499">
    <property type="entry name" value="folC"/>
    <property type="match status" value="1"/>
</dbReference>
<dbReference type="InterPro" id="IPR001645">
    <property type="entry name" value="Folylpolyglutamate_synth"/>
</dbReference>
<protein>
    <recommendedName>
        <fullName evidence="4">dihydropteroate synthase</fullName>
        <ecNumber evidence="4">2.5.1.15</ecNumber>
    </recommendedName>
</protein>
<dbReference type="Pfam" id="PF00809">
    <property type="entry name" value="Pterin_bind"/>
    <property type="match status" value="1"/>
</dbReference>
<gene>
    <name evidence="13" type="ORF">HALLA_02055</name>
</gene>
<dbReference type="InterPro" id="IPR018109">
    <property type="entry name" value="Folylpolyglutamate_synth_CS"/>
</dbReference>
<dbReference type="InterPro" id="IPR000489">
    <property type="entry name" value="Pterin-binding_dom"/>
</dbReference>
<dbReference type="CDD" id="cd00739">
    <property type="entry name" value="DHPS"/>
    <property type="match status" value="1"/>
</dbReference>
<dbReference type="InterPro" id="IPR036565">
    <property type="entry name" value="Mur-like_cat_sf"/>
</dbReference>
<evidence type="ECO:0000313" key="14">
    <source>
        <dbReference type="Proteomes" id="UP000019024"/>
    </source>
</evidence>
<evidence type="ECO:0000256" key="8">
    <source>
        <dbReference type="ARBA" id="ARBA00022741"/>
    </source>
</evidence>
<keyword evidence="14" id="KW-1185">Reference proteome</keyword>
<dbReference type="Gene3D" id="3.40.1190.10">
    <property type="entry name" value="Mur-like, catalytic domain"/>
    <property type="match status" value="1"/>
</dbReference>
<dbReference type="PROSITE" id="PS00793">
    <property type="entry name" value="DHPS_2"/>
    <property type="match status" value="1"/>
</dbReference>
<keyword evidence="10" id="KW-0460">Magnesium</keyword>
<evidence type="ECO:0000256" key="10">
    <source>
        <dbReference type="ARBA" id="ARBA00022842"/>
    </source>
</evidence>
<dbReference type="HOGENOM" id="CLU_017222_0_0_2"/>
<dbReference type="GO" id="GO:0004326">
    <property type="term" value="F:tetrahydrofolylpolyglutamate synthase activity"/>
    <property type="evidence" value="ECO:0007669"/>
    <property type="project" value="InterPro"/>
</dbReference>
<name>W0JYM3_9EURY</name>
<evidence type="ECO:0000256" key="5">
    <source>
        <dbReference type="ARBA" id="ARBA00022598"/>
    </source>
</evidence>
<evidence type="ECO:0000259" key="12">
    <source>
        <dbReference type="PROSITE" id="PS50972"/>
    </source>
</evidence>
<dbReference type="EC" id="2.5.1.15" evidence="4"/>
<dbReference type="EMBL" id="CP007057">
    <property type="protein sequence ID" value="AHG02113.1"/>
    <property type="molecule type" value="Genomic_DNA"/>
</dbReference>
<dbReference type="InterPro" id="IPR036615">
    <property type="entry name" value="Mur_ligase_C_dom_sf"/>
</dbReference>
<dbReference type="GO" id="GO:0046656">
    <property type="term" value="P:folic acid biosynthetic process"/>
    <property type="evidence" value="ECO:0007669"/>
    <property type="project" value="UniProtKB-KW"/>
</dbReference>
<comment type="cofactor">
    <cofactor evidence="2">
        <name>Mg(2+)</name>
        <dbReference type="ChEBI" id="CHEBI:18420"/>
    </cofactor>
</comment>
<dbReference type="PANTHER" id="PTHR20941:SF1">
    <property type="entry name" value="FOLIC ACID SYNTHESIS PROTEIN FOL1"/>
    <property type="match status" value="1"/>
</dbReference>
<dbReference type="InterPro" id="IPR013221">
    <property type="entry name" value="Mur_ligase_cen"/>
</dbReference>
<evidence type="ECO:0000256" key="2">
    <source>
        <dbReference type="ARBA" id="ARBA00001946"/>
    </source>
</evidence>
<accession>W0JYM3</accession>
<dbReference type="FunFam" id="3.20.20.20:FF:000006">
    <property type="entry name" value="Dihydropteroate synthase"/>
    <property type="match status" value="1"/>
</dbReference>
<dbReference type="InterPro" id="IPR004101">
    <property type="entry name" value="Mur_ligase_C"/>
</dbReference>
<keyword evidence="11" id="KW-0289">Folate biosynthesis</keyword>
<keyword evidence="5" id="KW-0436">Ligase</keyword>
<proteinExistence type="predicted"/>
<feature type="domain" description="Pterin-binding" evidence="12">
    <location>
        <begin position="467"/>
        <end position="717"/>
    </location>
</feature>
<keyword evidence="6" id="KW-0808">Transferase</keyword>
<dbReference type="PATRIC" id="fig|797299.3.peg.3796"/>
<dbReference type="PROSITE" id="PS01012">
    <property type="entry name" value="FOLYLPOLYGLU_SYNT_2"/>
    <property type="match status" value="1"/>
</dbReference>
<dbReference type="GO" id="GO:0046654">
    <property type="term" value="P:tetrahydrofolate biosynthetic process"/>
    <property type="evidence" value="ECO:0007669"/>
    <property type="project" value="TreeGrafter"/>
</dbReference>
<sequence>MNDIRERIQVNGRKISKKELTTLVERIRPHVATRSAAGDAPTQFEALTALGIACFSQRDVDVAILEVGIGGRYDATSVVDPVASAVTSVSLEHTDLLGDTVEEIAKDKAQVAPAAKPLVTGATENSLSAILEETDVITVGEQDADILVRTNGLVSRTEEEVVIDGEGWHVETQLSLLGRHQAINAGIATALARQFAAVNEQTVAQGLRRANWPGRFEIVASDPQVVLDGAHNPDACSKLATLVERYDYDDLHLVFGALRDKNHEEMVKNLPALDTVTLCRPNVDRGATPETLERVFNSKTAARVAVVPEVLDAVEQTITRADPDDLVVITGSLYTVSEARDRWTRRPIPKQLSKTRCIHDLLPGSTQGTILPNTISEKTIKTYCRPATAERLKELMFSIGGTAAVSDIDGVHQHIDIVLNGSHEEFTQLIEVLEGANGELSHIATQLRSVLDEDRDATNVLPWSEDQMIMGILNVTPDSFHDGGEYARVEDAVSRADQMATAGADIIDIGGESTRPGADPVSAEQELDRIIPVIERLADRDVPVTVDTLKPAVAKAAIEAGADAINDVSGLADPDMRRVIAEYDVPVVLMHSIDTPVNPDRSVTYDDVVEDVITDLTEQMILAERAGIDREQIIIDPGIGFGKSAAENFELIARLAEFRALECPLLIGHSHKSMFTHVSCGPDDRLAPTVATTALAAERHADIIRVHDVAENAAAMRVAKAMADRW</sequence>
<dbReference type="SUPFAM" id="SSF53244">
    <property type="entry name" value="MurD-like peptide ligases, peptide-binding domain"/>
    <property type="match status" value="1"/>
</dbReference>
<dbReference type="KEGG" id="hlr:HALLA_02055"/>
<comment type="pathway">
    <text evidence="3">Cofactor biosynthesis; tetrahydrofolate biosynthesis; 7,8-dihydrofolate from 2-amino-4-hydroxy-6-hydroxymethyl-7,8-dihydropteridine diphosphate and 4-aminobenzoate: step 1/2.</text>
</comment>
<keyword evidence="7" id="KW-0479">Metal-binding</keyword>
<keyword evidence="8" id="KW-0547">Nucleotide-binding</keyword>
<dbReference type="PROSITE" id="PS00792">
    <property type="entry name" value="DHPS_1"/>
    <property type="match status" value="1"/>
</dbReference>
<reference evidence="13 14" key="1">
    <citation type="submission" date="2014-01" db="EMBL/GenBank/DDBJ databases">
        <authorList>
            <consortium name="DOE Joint Genome Institute"/>
            <person name="Anderson I."/>
            <person name="Huntemann M."/>
            <person name="Han J."/>
            <person name="Chen A."/>
            <person name="Kyrpides N."/>
            <person name="Mavromatis K."/>
            <person name="Markowitz V."/>
            <person name="Palaniappan K."/>
            <person name="Ivanova N."/>
            <person name="Schaumberg A."/>
            <person name="Pati A."/>
            <person name="Liolios K."/>
            <person name="Nordberg H.P."/>
            <person name="Cantor M.N."/>
            <person name="Hua S.X."/>
            <person name="Woyke T."/>
        </authorList>
    </citation>
    <scope>NUCLEOTIDE SEQUENCE [LARGE SCALE GENOMIC DNA]</scope>
    <source>
        <strain evidence="13 14">XH-48</strain>
        <plasmid evidence="14">2</plasmid>
    </source>
</reference>
<evidence type="ECO:0000256" key="4">
    <source>
        <dbReference type="ARBA" id="ARBA00012458"/>
    </source>
</evidence>
<dbReference type="InterPro" id="IPR045031">
    <property type="entry name" value="DHP_synth-like"/>
</dbReference>
<keyword evidence="9" id="KW-0067">ATP-binding</keyword>
<dbReference type="InterPro" id="IPR011005">
    <property type="entry name" value="Dihydropteroate_synth-like_sf"/>
</dbReference>
<evidence type="ECO:0000313" key="13">
    <source>
        <dbReference type="EMBL" id="AHG02113.1"/>
    </source>
</evidence>
<dbReference type="GO" id="GO:0046872">
    <property type="term" value="F:metal ion binding"/>
    <property type="evidence" value="ECO:0007669"/>
    <property type="project" value="UniProtKB-KW"/>
</dbReference>
<dbReference type="AlphaFoldDB" id="W0JYM3"/>
<dbReference type="Proteomes" id="UP000019024">
    <property type="component" value="Plasmid unnamed2"/>
</dbReference>